<dbReference type="InterPro" id="IPR038765">
    <property type="entry name" value="Papain-like_cys_pep_sf"/>
</dbReference>
<dbReference type="EMBL" id="BK016069">
    <property type="protein sequence ID" value="DAF92636.1"/>
    <property type="molecule type" value="Genomic_DNA"/>
</dbReference>
<name>A0A8S5UDW7_9CAUD</name>
<proteinExistence type="predicted"/>
<protein>
    <submittedName>
        <fullName evidence="1">Resuscitation-promoting factor</fullName>
    </submittedName>
</protein>
<evidence type="ECO:0000313" key="1">
    <source>
        <dbReference type="EMBL" id="DAF92636.1"/>
    </source>
</evidence>
<dbReference type="SUPFAM" id="SSF54001">
    <property type="entry name" value="Cysteine proteinases"/>
    <property type="match status" value="1"/>
</dbReference>
<dbReference type="Gene3D" id="3.90.1720.10">
    <property type="entry name" value="endopeptidase domain like (from Nostoc punctiforme)"/>
    <property type="match status" value="1"/>
</dbReference>
<reference evidence="1" key="1">
    <citation type="journal article" date="2021" name="Proc. Natl. Acad. Sci. U.S.A.">
        <title>A Catalog of Tens of Thousands of Viruses from Human Metagenomes Reveals Hidden Associations with Chronic Diseases.</title>
        <authorList>
            <person name="Tisza M.J."/>
            <person name="Buck C.B."/>
        </authorList>
    </citation>
    <scope>NUCLEOTIDE SEQUENCE</scope>
    <source>
        <strain evidence="1">Cti0B23</strain>
    </source>
</reference>
<sequence>MAKKMTGKELVAFCRSKIGTPYVYGMKGKVMTEQNYKFLKNTYGKMVWLSDRDKIGRVCVDCSGLISWACGVTLGSGQWKARATKINPISTIEKAPIGALVWMQGHIGVYTGMRNGHPYYIAADGSAYGVREVPLRCNKFTHWFVVEDVFQYEMRDDEVVEKCKMIINGKEHTVERILKDGTNYIKIRDVADAIGYSVTSKGNVAVLTKK</sequence>
<dbReference type="GO" id="GO:0001897">
    <property type="term" value="P:symbiont-mediated cytolysis of host cell"/>
    <property type="evidence" value="ECO:0007669"/>
    <property type="project" value="UniProtKB-ARBA"/>
</dbReference>
<accession>A0A8S5UDW7</accession>
<organism evidence="1">
    <name type="scientific">Siphoviridae sp. cti0B23</name>
    <dbReference type="NCBI Taxonomy" id="2825619"/>
    <lineage>
        <taxon>Viruses</taxon>
        <taxon>Duplodnaviria</taxon>
        <taxon>Heunggongvirae</taxon>
        <taxon>Uroviricota</taxon>
        <taxon>Caudoviricetes</taxon>
    </lineage>
</organism>